<dbReference type="InterPro" id="IPR043427">
    <property type="entry name" value="YscJ/FliF"/>
</dbReference>
<evidence type="ECO:0000256" key="2">
    <source>
        <dbReference type="ARBA" id="ARBA00004117"/>
    </source>
</evidence>
<evidence type="ECO:0000259" key="16">
    <source>
        <dbReference type="Pfam" id="PF08345"/>
    </source>
</evidence>
<feature type="domain" description="Flagellar M-ring C-terminal" evidence="16">
    <location>
        <begin position="255"/>
        <end position="443"/>
    </location>
</feature>
<evidence type="ECO:0000256" key="4">
    <source>
        <dbReference type="ARBA" id="ARBA00007971"/>
    </source>
</evidence>
<keyword evidence="17" id="KW-0282">Flagellum</keyword>
<dbReference type="PIRSF" id="PIRSF004862">
    <property type="entry name" value="FliF"/>
    <property type="match status" value="1"/>
</dbReference>
<name>A0A4D6YGB2_BUCRP</name>
<keyword evidence="17" id="KW-0969">Cilium</keyword>
<dbReference type="Pfam" id="PF01514">
    <property type="entry name" value="YscJ_FliF"/>
    <property type="match status" value="1"/>
</dbReference>
<keyword evidence="7 14" id="KW-0812">Transmembrane</keyword>
<evidence type="ECO:0000313" key="18">
    <source>
        <dbReference type="Proteomes" id="UP000298688"/>
    </source>
</evidence>
<dbReference type="GO" id="GO:0071973">
    <property type="term" value="P:bacterial-type flagellum-dependent cell motility"/>
    <property type="evidence" value="ECO:0007669"/>
    <property type="project" value="InterPro"/>
</dbReference>
<dbReference type="GO" id="GO:0005886">
    <property type="term" value="C:plasma membrane"/>
    <property type="evidence" value="ECO:0007669"/>
    <property type="project" value="UniProtKB-SubCell"/>
</dbReference>
<dbReference type="Proteomes" id="UP000298688">
    <property type="component" value="Chromosome"/>
</dbReference>
<dbReference type="PRINTS" id="PR01009">
    <property type="entry name" value="FLGMRINGFLIF"/>
</dbReference>
<evidence type="ECO:0000256" key="8">
    <source>
        <dbReference type="ARBA" id="ARBA00022989"/>
    </source>
</evidence>
<reference evidence="17 18" key="2">
    <citation type="submission" date="2019-05" db="EMBL/GenBank/DDBJ databases">
        <title>Genome evolution of the obligate endosymbiont Buchnera aphidicola.</title>
        <authorList>
            <person name="Moran N.A."/>
        </authorList>
    </citation>
    <scope>NUCLEOTIDE SEQUENCE [LARGE SCALE GENOMIC DNA]</scope>
    <source>
        <strain evidence="17 18">Rpa</strain>
    </source>
</reference>
<organism evidence="17 18">
    <name type="scientific">Buchnera aphidicola subsp. Rhopalosiphum padi</name>
    <dbReference type="NCBI Taxonomy" id="98793"/>
    <lineage>
        <taxon>Bacteria</taxon>
        <taxon>Pseudomonadati</taxon>
        <taxon>Pseudomonadota</taxon>
        <taxon>Gammaproteobacteria</taxon>
        <taxon>Enterobacterales</taxon>
        <taxon>Erwiniaceae</taxon>
        <taxon>Buchnera</taxon>
    </lineage>
</organism>
<dbReference type="GO" id="GO:0009431">
    <property type="term" value="C:bacterial-type flagellum basal body, MS ring"/>
    <property type="evidence" value="ECO:0007669"/>
    <property type="project" value="InterPro"/>
</dbReference>
<dbReference type="GO" id="GO:0003774">
    <property type="term" value="F:cytoskeletal motor activity"/>
    <property type="evidence" value="ECO:0007669"/>
    <property type="project" value="InterPro"/>
</dbReference>
<dbReference type="Gene3D" id="3.30.300.30">
    <property type="match status" value="1"/>
</dbReference>
<comment type="function">
    <text evidence="1 12">The M ring may be actively involved in energy transduction.</text>
</comment>
<dbReference type="InterPro" id="IPR000067">
    <property type="entry name" value="FlgMring_FliF"/>
</dbReference>
<dbReference type="InterPro" id="IPR006182">
    <property type="entry name" value="FliF_N_dom"/>
</dbReference>
<feature type="transmembrane region" description="Helical" evidence="14">
    <location>
        <begin position="466"/>
        <end position="484"/>
    </location>
</feature>
<evidence type="ECO:0000256" key="3">
    <source>
        <dbReference type="ARBA" id="ARBA00004651"/>
    </source>
</evidence>
<dbReference type="InterPro" id="IPR013556">
    <property type="entry name" value="Flag_M-ring_C"/>
</dbReference>
<dbReference type="PANTHER" id="PTHR30046">
    <property type="entry name" value="FLAGELLAR M-RING PROTEIN"/>
    <property type="match status" value="1"/>
</dbReference>
<dbReference type="RefSeq" id="WP_158336872.1">
    <property type="nucleotide sequence ID" value="NZ_CP034858.1"/>
</dbReference>
<feature type="region of interest" description="Disordered" evidence="13">
    <location>
        <begin position="305"/>
        <end position="325"/>
    </location>
</feature>
<protein>
    <recommendedName>
        <fullName evidence="5 12">Flagellar M-ring protein</fullName>
    </recommendedName>
</protein>
<evidence type="ECO:0000256" key="7">
    <source>
        <dbReference type="ARBA" id="ARBA00022692"/>
    </source>
</evidence>
<keyword evidence="6" id="KW-1003">Cell membrane</keyword>
<evidence type="ECO:0000256" key="12">
    <source>
        <dbReference type="PIRNR" id="PIRNR004862"/>
    </source>
</evidence>
<comment type="subunit">
    <text evidence="11">The basal body constitutes a major portion of the flagellar organelle and consists of four rings (L,P,S, and M) mounted on a central rod. The M ring is integral to the inner membrane of the cell and may be connected to the flagellar rod via the S ring. The S (supramembrane ring) lies just distal to the M ring. The L and P rings lie in the outer membrane and the periplasmic space, respectively.</text>
</comment>
<dbReference type="InterPro" id="IPR045851">
    <property type="entry name" value="AMP-bd_C_sf"/>
</dbReference>
<evidence type="ECO:0000256" key="6">
    <source>
        <dbReference type="ARBA" id="ARBA00022475"/>
    </source>
</evidence>
<keyword evidence="9 14" id="KW-0472">Membrane</keyword>
<evidence type="ECO:0000256" key="11">
    <source>
        <dbReference type="ARBA" id="ARBA00025936"/>
    </source>
</evidence>
<evidence type="ECO:0000256" key="14">
    <source>
        <dbReference type="SAM" id="Phobius"/>
    </source>
</evidence>
<evidence type="ECO:0000259" key="15">
    <source>
        <dbReference type="Pfam" id="PF01514"/>
    </source>
</evidence>
<dbReference type="PANTHER" id="PTHR30046:SF0">
    <property type="entry name" value="FLAGELLAR M-RING PROTEIN"/>
    <property type="match status" value="1"/>
</dbReference>
<evidence type="ECO:0000256" key="13">
    <source>
        <dbReference type="SAM" id="MobiDB-lite"/>
    </source>
</evidence>
<comment type="subcellular location">
    <subcellularLocation>
        <location evidence="2 12">Bacterial flagellum basal body</location>
    </subcellularLocation>
    <subcellularLocation>
        <location evidence="3">Cell membrane</location>
        <topology evidence="3">Multi-pass membrane protein</topology>
    </subcellularLocation>
</comment>
<dbReference type="Pfam" id="PF08345">
    <property type="entry name" value="YscJ_FliF_C"/>
    <property type="match status" value="1"/>
</dbReference>
<accession>A0A4D6YGB2</accession>
<dbReference type="NCBIfam" id="TIGR00206">
    <property type="entry name" value="fliF"/>
    <property type="match status" value="1"/>
</dbReference>
<keyword evidence="10 12" id="KW-0975">Bacterial flagellum</keyword>
<keyword evidence="8 14" id="KW-1133">Transmembrane helix</keyword>
<keyword evidence="17" id="KW-0966">Cell projection</keyword>
<reference evidence="17 18" key="1">
    <citation type="submission" date="2018-12" db="EMBL/GenBank/DDBJ databases">
        <authorList>
            <person name="Chong R.A."/>
        </authorList>
    </citation>
    <scope>NUCLEOTIDE SEQUENCE [LARGE SCALE GENOMIC DNA]</scope>
    <source>
        <strain evidence="17 18">Rpa</strain>
    </source>
</reference>
<dbReference type="AlphaFoldDB" id="A0A4D6YGB2"/>
<feature type="compositionally biased region" description="Basic and acidic residues" evidence="13">
    <location>
        <begin position="305"/>
        <end position="317"/>
    </location>
</feature>
<evidence type="ECO:0000256" key="1">
    <source>
        <dbReference type="ARBA" id="ARBA00003820"/>
    </source>
</evidence>
<evidence type="ECO:0000256" key="5">
    <source>
        <dbReference type="ARBA" id="ARBA00017949"/>
    </source>
</evidence>
<feature type="transmembrane region" description="Helical" evidence="14">
    <location>
        <begin position="30"/>
        <end position="48"/>
    </location>
</feature>
<evidence type="ECO:0000256" key="10">
    <source>
        <dbReference type="ARBA" id="ARBA00023143"/>
    </source>
</evidence>
<feature type="domain" description="Flagellar M-ring N-terminal" evidence="15">
    <location>
        <begin position="50"/>
        <end position="223"/>
    </location>
</feature>
<dbReference type="OrthoDB" id="8554211at2"/>
<comment type="similarity">
    <text evidence="4 12">Belongs to the FliF family.</text>
</comment>
<evidence type="ECO:0000256" key="9">
    <source>
        <dbReference type="ARBA" id="ARBA00023136"/>
    </source>
</evidence>
<proteinExistence type="inferred from homology"/>
<gene>
    <name evidence="17" type="primary">fliF</name>
    <name evidence="17" type="ORF">D9V76_00380</name>
</gene>
<evidence type="ECO:0000313" key="17">
    <source>
        <dbReference type="EMBL" id="QCI24730.1"/>
    </source>
</evidence>
<sequence length="565" mass="65211">MNFSTIEESVSEEKKKFNNFLSYFFKNSRVLIILFVLAVITTVSISIWRKSPDYQVLYNNLSNEDGEIIIDQLNQMKIPYKFSENSGQLLVPKNKIYELRLQFSESNPLHRDIGYEILDKERFGVSQFGEQINYQRALEGELARTIEKINIVKNAKIHIAFPKNSLFLEDKKKPSVSVILSLKSNRGLDHSQVNAILHLISSSISDLSVENITIIDQFGKLLNNSSLGVNQIDDVKLRYSEEIESRYRNRIKNILEPLLGLNNVHAQVTAQIDFNSQEKTQEQYTPNTNYKNQAIRSRQSTVNDKIKNRTEENKPEKVFSQNSFFSNNNLNNKRYLDNKIKKSDIIKNTQSLNNNNILNSNSDISHDDTINYELNHSVSHTKMNIGEVKRLSAAVIVNFVKDKNGKSVPLSIEQIKKIKNLVCESIGFSKIRGDSVYIVNESFVQKNKNPPVKLLKDSKQSNFSNTFLNLTPWFISVFFLFFLLKKCFFSSSTTNTSKNNIKNHKSYKNKNEEDLEKDKKEKIISQLKVSKDLNTDKLIHQICNISNQNPRIIASIIRQWMSDKK</sequence>
<dbReference type="EMBL" id="CP034858">
    <property type="protein sequence ID" value="QCI24730.1"/>
    <property type="molecule type" value="Genomic_DNA"/>
</dbReference>